<dbReference type="SUPFAM" id="SSF141371">
    <property type="entry name" value="PilZ domain-like"/>
    <property type="match status" value="1"/>
</dbReference>
<organism evidence="2 3">
    <name type="scientific">Brevundimonas staleyi</name>
    <dbReference type="NCBI Taxonomy" id="74326"/>
    <lineage>
        <taxon>Bacteria</taxon>
        <taxon>Pseudomonadati</taxon>
        <taxon>Pseudomonadota</taxon>
        <taxon>Alphaproteobacteria</taxon>
        <taxon>Caulobacterales</taxon>
        <taxon>Caulobacteraceae</taxon>
        <taxon>Brevundimonas</taxon>
    </lineage>
</organism>
<evidence type="ECO:0000313" key="3">
    <source>
        <dbReference type="Proteomes" id="UP001596152"/>
    </source>
</evidence>
<dbReference type="Pfam" id="PF07238">
    <property type="entry name" value="PilZ"/>
    <property type="match status" value="1"/>
</dbReference>
<dbReference type="Gene3D" id="2.40.10.220">
    <property type="entry name" value="predicted glycosyltransferase like domains"/>
    <property type="match status" value="1"/>
</dbReference>
<protein>
    <submittedName>
        <fullName evidence="2">PilZ domain-containing protein</fullName>
    </submittedName>
</protein>
<dbReference type="RefSeq" id="WP_374037785.1">
    <property type="nucleotide sequence ID" value="NZ_CP169082.1"/>
</dbReference>
<gene>
    <name evidence="2" type="ORF">ACFPIE_17595</name>
</gene>
<dbReference type="InterPro" id="IPR009875">
    <property type="entry name" value="PilZ_domain"/>
</dbReference>
<proteinExistence type="predicted"/>
<dbReference type="EMBL" id="JBHSLF010000053">
    <property type="protein sequence ID" value="MFC5345732.1"/>
    <property type="molecule type" value="Genomic_DNA"/>
</dbReference>
<reference evidence="3" key="1">
    <citation type="journal article" date="2019" name="Int. J. Syst. Evol. Microbiol.">
        <title>The Global Catalogue of Microorganisms (GCM) 10K type strain sequencing project: providing services to taxonomists for standard genome sequencing and annotation.</title>
        <authorList>
            <consortium name="The Broad Institute Genomics Platform"/>
            <consortium name="The Broad Institute Genome Sequencing Center for Infectious Disease"/>
            <person name="Wu L."/>
            <person name="Ma J."/>
        </authorList>
    </citation>
    <scope>NUCLEOTIDE SEQUENCE [LARGE SCALE GENOMIC DNA]</scope>
    <source>
        <strain evidence="3">JCM 12125</strain>
    </source>
</reference>
<evidence type="ECO:0000313" key="2">
    <source>
        <dbReference type="EMBL" id="MFC5345732.1"/>
    </source>
</evidence>
<evidence type="ECO:0000259" key="1">
    <source>
        <dbReference type="Pfam" id="PF07238"/>
    </source>
</evidence>
<feature type="domain" description="PilZ" evidence="1">
    <location>
        <begin position="8"/>
        <end position="83"/>
    </location>
</feature>
<dbReference type="Proteomes" id="UP001596152">
    <property type="component" value="Unassembled WGS sequence"/>
</dbReference>
<accession>A0ABW0FVL3</accession>
<sequence>MALTQPIDRRLQPRSPANARAVLTAPGIEMACVILDTSAGGLKVRTDRQLALPRTVTVVDIAAALAFEADVAWRKGSEAGLKLRGQSALRGLVPSRLLPAREAWMRAGGR</sequence>
<keyword evidence="3" id="KW-1185">Reference proteome</keyword>
<comment type="caution">
    <text evidence="2">The sequence shown here is derived from an EMBL/GenBank/DDBJ whole genome shotgun (WGS) entry which is preliminary data.</text>
</comment>
<name>A0ABW0FVL3_9CAUL</name>